<accession>A0A6J6GHQ1</accession>
<feature type="transmembrane region" description="Helical" evidence="9">
    <location>
        <begin position="323"/>
        <end position="343"/>
    </location>
</feature>
<feature type="transmembrane region" description="Helical" evidence="9">
    <location>
        <begin position="211"/>
        <end position="231"/>
    </location>
</feature>
<evidence type="ECO:0000256" key="4">
    <source>
        <dbReference type="ARBA" id="ARBA00022723"/>
    </source>
</evidence>
<sequence length="459" mass="48381">MGNLAASLRRGLGVGFLLTLAFAGIGADAVLAHNALAASVPANGAVLTQPPSTWSLTFTKEVPLNSASAELIATDGVRTSLPAPTYGASTKEILFALPPDLAGAVTGRWRLVGTDGHVVTERVSFTVEVAIAATGSTTTIVTNTTPNVDAATSITTPTPTVVTLEDSMTPEPVRFGVRLFGYAALLIVGGMLFTELFIARGILGASRASEVLLVAGAVLTVTPLVQTLIFLDDSREFGVVSSIFHIGEAFDTTAGSMHFVRFLAASVLLFGIVRAVRTSSRAVVALPMLIASGLYLVSLAYTGHSRSMGWPWLGVSAGVIHTVATAVWLGGLIVFICFVIPSLQPSQSYEAFRKFGDAATYAVIAMVITGVIQTLRLHGNLATLFTQSHGRWLLLKLVLVALMLKIGDINRRRLLRNLPTDEASIERRVALLRRASITEIINGGLVMLATAVLVSASFN</sequence>
<dbReference type="GO" id="GO:0006825">
    <property type="term" value="P:copper ion transport"/>
    <property type="evidence" value="ECO:0007669"/>
    <property type="project" value="InterPro"/>
</dbReference>
<feature type="transmembrane region" description="Helical" evidence="9">
    <location>
        <begin position="355"/>
        <end position="377"/>
    </location>
</feature>
<dbReference type="PANTHER" id="PTHR34820">
    <property type="entry name" value="INNER MEMBRANE PROTEIN YEBZ"/>
    <property type="match status" value="1"/>
</dbReference>
<feature type="transmembrane region" description="Helical" evidence="9">
    <location>
        <begin position="389"/>
        <end position="407"/>
    </location>
</feature>
<dbReference type="AlphaFoldDB" id="A0A6J6GHQ1"/>
<gene>
    <name evidence="12" type="ORF">UFOPK1808_00747</name>
</gene>
<dbReference type="GO" id="GO:0042597">
    <property type="term" value="C:periplasmic space"/>
    <property type="evidence" value="ECO:0007669"/>
    <property type="project" value="InterPro"/>
</dbReference>
<dbReference type="InterPro" id="IPR007348">
    <property type="entry name" value="CopC_dom"/>
</dbReference>
<keyword evidence="2" id="KW-1003">Cell membrane</keyword>
<evidence type="ECO:0000256" key="8">
    <source>
        <dbReference type="ARBA" id="ARBA00023136"/>
    </source>
</evidence>
<keyword evidence="7" id="KW-0186">Copper</keyword>
<evidence type="ECO:0000259" key="10">
    <source>
        <dbReference type="Pfam" id="PF04234"/>
    </source>
</evidence>
<feature type="transmembrane region" description="Helical" evidence="9">
    <location>
        <begin position="283"/>
        <end position="303"/>
    </location>
</feature>
<dbReference type="Pfam" id="PF05425">
    <property type="entry name" value="CopD"/>
    <property type="match status" value="1"/>
</dbReference>
<dbReference type="InterPro" id="IPR008457">
    <property type="entry name" value="Cu-R_CopD_dom"/>
</dbReference>
<dbReference type="GO" id="GO:0005507">
    <property type="term" value="F:copper ion binding"/>
    <property type="evidence" value="ECO:0007669"/>
    <property type="project" value="InterPro"/>
</dbReference>
<dbReference type="InterPro" id="IPR032694">
    <property type="entry name" value="CopC/D"/>
</dbReference>
<evidence type="ECO:0000256" key="6">
    <source>
        <dbReference type="ARBA" id="ARBA00022989"/>
    </source>
</evidence>
<feature type="domain" description="CopC" evidence="10">
    <location>
        <begin position="33"/>
        <end position="127"/>
    </location>
</feature>
<evidence type="ECO:0000259" key="11">
    <source>
        <dbReference type="Pfam" id="PF05425"/>
    </source>
</evidence>
<feature type="transmembrane region" description="Helical" evidence="9">
    <location>
        <begin position="179"/>
        <end position="199"/>
    </location>
</feature>
<dbReference type="PANTHER" id="PTHR34820:SF4">
    <property type="entry name" value="INNER MEMBRANE PROTEIN YEBZ"/>
    <property type="match status" value="1"/>
</dbReference>
<protein>
    <submittedName>
        <fullName evidence="12">Unannotated protein</fullName>
    </submittedName>
</protein>
<dbReference type="Pfam" id="PF04234">
    <property type="entry name" value="CopC"/>
    <property type="match status" value="1"/>
</dbReference>
<evidence type="ECO:0000256" key="7">
    <source>
        <dbReference type="ARBA" id="ARBA00023008"/>
    </source>
</evidence>
<dbReference type="SUPFAM" id="SSF81296">
    <property type="entry name" value="E set domains"/>
    <property type="match status" value="1"/>
</dbReference>
<keyword evidence="4" id="KW-0479">Metal-binding</keyword>
<evidence type="ECO:0000256" key="9">
    <source>
        <dbReference type="SAM" id="Phobius"/>
    </source>
</evidence>
<feature type="domain" description="Copper resistance protein D" evidence="11">
    <location>
        <begin position="350"/>
        <end position="453"/>
    </location>
</feature>
<feature type="transmembrane region" description="Helical" evidence="9">
    <location>
        <begin position="437"/>
        <end position="458"/>
    </location>
</feature>
<proteinExistence type="predicted"/>
<dbReference type="InterPro" id="IPR014756">
    <property type="entry name" value="Ig_E-set"/>
</dbReference>
<evidence type="ECO:0000256" key="2">
    <source>
        <dbReference type="ARBA" id="ARBA00022475"/>
    </source>
</evidence>
<evidence type="ECO:0000256" key="1">
    <source>
        <dbReference type="ARBA" id="ARBA00004651"/>
    </source>
</evidence>
<keyword evidence="6 9" id="KW-1133">Transmembrane helix</keyword>
<dbReference type="GO" id="GO:0046688">
    <property type="term" value="P:response to copper ion"/>
    <property type="evidence" value="ECO:0007669"/>
    <property type="project" value="InterPro"/>
</dbReference>
<dbReference type="GO" id="GO:0005886">
    <property type="term" value="C:plasma membrane"/>
    <property type="evidence" value="ECO:0007669"/>
    <property type="project" value="UniProtKB-SubCell"/>
</dbReference>
<keyword evidence="5" id="KW-0732">Signal</keyword>
<feature type="transmembrane region" description="Helical" evidence="9">
    <location>
        <begin position="259"/>
        <end position="276"/>
    </location>
</feature>
<organism evidence="12">
    <name type="scientific">freshwater metagenome</name>
    <dbReference type="NCBI Taxonomy" id="449393"/>
    <lineage>
        <taxon>unclassified sequences</taxon>
        <taxon>metagenomes</taxon>
        <taxon>ecological metagenomes</taxon>
    </lineage>
</organism>
<dbReference type="InterPro" id="IPR014755">
    <property type="entry name" value="Cu-Rt/internalin_Ig-like"/>
</dbReference>
<name>A0A6J6GHQ1_9ZZZZ</name>
<dbReference type="EMBL" id="CAEZUL010000070">
    <property type="protein sequence ID" value="CAB4600776.1"/>
    <property type="molecule type" value="Genomic_DNA"/>
</dbReference>
<dbReference type="Gene3D" id="2.60.40.1220">
    <property type="match status" value="1"/>
</dbReference>
<evidence type="ECO:0000256" key="5">
    <source>
        <dbReference type="ARBA" id="ARBA00022729"/>
    </source>
</evidence>
<reference evidence="12" key="1">
    <citation type="submission" date="2020-05" db="EMBL/GenBank/DDBJ databases">
        <authorList>
            <person name="Chiriac C."/>
            <person name="Salcher M."/>
            <person name="Ghai R."/>
            <person name="Kavagutti S V."/>
        </authorList>
    </citation>
    <scope>NUCLEOTIDE SEQUENCE</scope>
</reference>
<evidence type="ECO:0000256" key="3">
    <source>
        <dbReference type="ARBA" id="ARBA00022692"/>
    </source>
</evidence>
<evidence type="ECO:0000313" key="12">
    <source>
        <dbReference type="EMBL" id="CAB4600776.1"/>
    </source>
</evidence>
<keyword evidence="3 9" id="KW-0812">Transmembrane</keyword>
<comment type="subcellular location">
    <subcellularLocation>
        <location evidence="1">Cell membrane</location>
        <topology evidence="1">Multi-pass membrane protein</topology>
    </subcellularLocation>
</comment>
<keyword evidence="8 9" id="KW-0472">Membrane</keyword>